<dbReference type="EnsemblProtists" id="EKX50541">
    <property type="protein sequence ID" value="EKX50541"/>
    <property type="gene ID" value="GUITHDRAFT_103769"/>
</dbReference>
<protein>
    <submittedName>
        <fullName evidence="2 3">Uncharacterized protein</fullName>
    </submittedName>
</protein>
<name>L1JPM1_GUITC</name>
<dbReference type="PaxDb" id="55529-EKX50541"/>
<feature type="compositionally biased region" description="Basic and acidic residues" evidence="1">
    <location>
        <begin position="67"/>
        <end position="76"/>
    </location>
</feature>
<proteinExistence type="predicted"/>
<dbReference type="GeneID" id="17307106"/>
<dbReference type="AlphaFoldDB" id="L1JPM1"/>
<sequence length="118" mass="13072">MGEVCSKDLIPLHGLSDMCKGHRTSSTPTRDDYRIRKSPVGQQVSKKSPAGGDRKSAGIASRLPDPSQERANESIRLKLSMPYSPAAPAMPEEDTDWENECKRLIDRTLAQDKKSTEM</sequence>
<evidence type="ECO:0000313" key="2">
    <source>
        <dbReference type="EMBL" id="EKX50541.1"/>
    </source>
</evidence>
<dbReference type="KEGG" id="gtt:GUITHDRAFT_103769"/>
<organism evidence="2">
    <name type="scientific">Guillardia theta (strain CCMP2712)</name>
    <name type="common">Cryptophyte</name>
    <dbReference type="NCBI Taxonomy" id="905079"/>
    <lineage>
        <taxon>Eukaryota</taxon>
        <taxon>Cryptophyceae</taxon>
        <taxon>Pyrenomonadales</taxon>
        <taxon>Geminigeraceae</taxon>
        <taxon>Guillardia</taxon>
    </lineage>
</organism>
<reference evidence="2 4" key="1">
    <citation type="journal article" date="2012" name="Nature">
        <title>Algal genomes reveal evolutionary mosaicism and the fate of nucleomorphs.</title>
        <authorList>
            <consortium name="DOE Joint Genome Institute"/>
            <person name="Curtis B.A."/>
            <person name="Tanifuji G."/>
            <person name="Burki F."/>
            <person name="Gruber A."/>
            <person name="Irimia M."/>
            <person name="Maruyama S."/>
            <person name="Arias M.C."/>
            <person name="Ball S.G."/>
            <person name="Gile G.H."/>
            <person name="Hirakawa Y."/>
            <person name="Hopkins J.F."/>
            <person name="Kuo A."/>
            <person name="Rensing S.A."/>
            <person name="Schmutz J."/>
            <person name="Symeonidi A."/>
            <person name="Elias M."/>
            <person name="Eveleigh R.J."/>
            <person name="Herman E.K."/>
            <person name="Klute M.J."/>
            <person name="Nakayama T."/>
            <person name="Obornik M."/>
            <person name="Reyes-Prieto A."/>
            <person name="Armbrust E.V."/>
            <person name="Aves S.J."/>
            <person name="Beiko R.G."/>
            <person name="Coutinho P."/>
            <person name="Dacks J.B."/>
            <person name="Durnford D.G."/>
            <person name="Fast N.M."/>
            <person name="Green B.R."/>
            <person name="Grisdale C.J."/>
            <person name="Hempel F."/>
            <person name="Henrissat B."/>
            <person name="Hoppner M.P."/>
            <person name="Ishida K."/>
            <person name="Kim E."/>
            <person name="Koreny L."/>
            <person name="Kroth P.G."/>
            <person name="Liu Y."/>
            <person name="Malik S.B."/>
            <person name="Maier U.G."/>
            <person name="McRose D."/>
            <person name="Mock T."/>
            <person name="Neilson J.A."/>
            <person name="Onodera N.T."/>
            <person name="Poole A.M."/>
            <person name="Pritham E.J."/>
            <person name="Richards T.A."/>
            <person name="Rocap G."/>
            <person name="Roy S.W."/>
            <person name="Sarai C."/>
            <person name="Schaack S."/>
            <person name="Shirato S."/>
            <person name="Slamovits C.H."/>
            <person name="Spencer D.F."/>
            <person name="Suzuki S."/>
            <person name="Worden A.Z."/>
            <person name="Zauner S."/>
            <person name="Barry K."/>
            <person name="Bell C."/>
            <person name="Bharti A.K."/>
            <person name="Crow J.A."/>
            <person name="Grimwood J."/>
            <person name="Kramer R."/>
            <person name="Lindquist E."/>
            <person name="Lucas S."/>
            <person name="Salamov A."/>
            <person name="McFadden G.I."/>
            <person name="Lane C.E."/>
            <person name="Keeling P.J."/>
            <person name="Gray M.W."/>
            <person name="Grigoriev I.V."/>
            <person name="Archibald J.M."/>
        </authorList>
    </citation>
    <scope>NUCLEOTIDE SEQUENCE</scope>
    <source>
        <strain evidence="2 4">CCMP2712</strain>
    </source>
</reference>
<dbReference type="Proteomes" id="UP000011087">
    <property type="component" value="Unassembled WGS sequence"/>
</dbReference>
<dbReference type="RefSeq" id="XP_005837521.1">
    <property type="nucleotide sequence ID" value="XM_005837464.1"/>
</dbReference>
<feature type="compositionally biased region" description="Low complexity" evidence="1">
    <location>
        <begin position="80"/>
        <end position="90"/>
    </location>
</feature>
<accession>L1JPM1</accession>
<dbReference type="EMBL" id="JH992978">
    <property type="protein sequence ID" value="EKX50541.1"/>
    <property type="molecule type" value="Genomic_DNA"/>
</dbReference>
<dbReference type="HOGENOM" id="CLU_2077563_0_0_1"/>
<reference evidence="4" key="2">
    <citation type="submission" date="2012-11" db="EMBL/GenBank/DDBJ databases">
        <authorList>
            <person name="Kuo A."/>
            <person name="Curtis B.A."/>
            <person name="Tanifuji G."/>
            <person name="Burki F."/>
            <person name="Gruber A."/>
            <person name="Irimia M."/>
            <person name="Maruyama S."/>
            <person name="Arias M.C."/>
            <person name="Ball S.G."/>
            <person name="Gile G.H."/>
            <person name="Hirakawa Y."/>
            <person name="Hopkins J.F."/>
            <person name="Rensing S.A."/>
            <person name="Schmutz J."/>
            <person name="Symeonidi A."/>
            <person name="Elias M."/>
            <person name="Eveleigh R.J."/>
            <person name="Herman E.K."/>
            <person name="Klute M.J."/>
            <person name="Nakayama T."/>
            <person name="Obornik M."/>
            <person name="Reyes-Prieto A."/>
            <person name="Armbrust E.V."/>
            <person name="Aves S.J."/>
            <person name="Beiko R.G."/>
            <person name="Coutinho P."/>
            <person name="Dacks J.B."/>
            <person name="Durnford D.G."/>
            <person name="Fast N.M."/>
            <person name="Green B.R."/>
            <person name="Grisdale C."/>
            <person name="Hempe F."/>
            <person name="Henrissat B."/>
            <person name="Hoppner M.P."/>
            <person name="Ishida K.-I."/>
            <person name="Kim E."/>
            <person name="Koreny L."/>
            <person name="Kroth P.G."/>
            <person name="Liu Y."/>
            <person name="Malik S.-B."/>
            <person name="Maier U.G."/>
            <person name="McRose D."/>
            <person name="Mock T."/>
            <person name="Neilson J.A."/>
            <person name="Onodera N.T."/>
            <person name="Poole A.M."/>
            <person name="Pritham E.J."/>
            <person name="Richards T.A."/>
            <person name="Rocap G."/>
            <person name="Roy S.W."/>
            <person name="Sarai C."/>
            <person name="Schaack S."/>
            <person name="Shirato S."/>
            <person name="Slamovits C.H."/>
            <person name="Spencer D.F."/>
            <person name="Suzuki S."/>
            <person name="Worden A.Z."/>
            <person name="Zauner S."/>
            <person name="Barry K."/>
            <person name="Bell C."/>
            <person name="Bharti A.K."/>
            <person name="Crow J.A."/>
            <person name="Grimwood J."/>
            <person name="Kramer R."/>
            <person name="Lindquist E."/>
            <person name="Lucas S."/>
            <person name="Salamov A."/>
            <person name="McFadden G.I."/>
            <person name="Lane C.E."/>
            <person name="Keeling P.J."/>
            <person name="Gray M.W."/>
            <person name="Grigoriev I.V."/>
            <person name="Archibald J.M."/>
        </authorList>
    </citation>
    <scope>NUCLEOTIDE SEQUENCE</scope>
    <source>
        <strain evidence="4">CCMP2712</strain>
    </source>
</reference>
<evidence type="ECO:0000313" key="4">
    <source>
        <dbReference type="Proteomes" id="UP000011087"/>
    </source>
</evidence>
<evidence type="ECO:0000313" key="3">
    <source>
        <dbReference type="EnsemblProtists" id="EKX50541"/>
    </source>
</evidence>
<feature type="region of interest" description="Disordered" evidence="1">
    <location>
        <begin position="14"/>
        <end position="96"/>
    </location>
</feature>
<keyword evidence="4" id="KW-1185">Reference proteome</keyword>
<reference evidence="3" key="3">
    <citation type="submission" date="2016-03" db="UniProtKB">
        <authorList>
            <consortium name="EnsemblProtists"/>
        </authorList>
    </citation>
    <scope>IDENTIFICATION</scope>
</reference>
<evidence type="ECO:0000256" key="1">
    <source>
        <dbReference type="SAM" id="MobiDB-lite"/>
    </source>
</evidence>
<gene>
    <name evidence="2" type="ORF">GUITHDRAFT_103769</name>
</gene>